<name>A0A5B7IIU6_PORTR</name>
<reference evidence="1 2" key="1">
    <citation type="submission" date="2019-05" db="EMBL/GenBank/DDBJ databases">
        <title>Another draft genome of Portunus trituberculatus and its Hox gene families provides insights of decapod evolution.</title>
        <authorList>
            <person name="Jeong J.-H."/>
            <person name="Song I."/>
            <person name="Kim S."/>
            <person name="Choi T."/>
            <person name="Kim D."/>
            <person name="Ryu S."/>
            <person name="Kim W."/>
        </authorList>
    </citation>
    <scope>NUCLEOTIDE SEQUENCE [LARGE SCALE GENOMIC DNA]</scope>
    <source>
        <tissue evidence="1">Muscle</tissue>
    </source>
</reference>
<proteinExistence type="predicted"/>
<accession>A0A5B7IIU6</accession>
<keyword evidence="2" id="KW-1185">Reference proteome</keyword>
<sequence length="119" mass="12474">MSVSSAAVATLPIFGQARPVRRGAAFVVLNGGDHMAVRGGGWRGGPGPDTGVWWWCCGLPPRYLSNEAALVLSPAVLGAVPCRALCSGPALCRVLHLHASTSRDPHLNHRQPCASGRTR</sequence>
<dbReference type="Proteomes" id="UP000324222">
    <property type="component" value="Unassembled WGS sequence"/>
</dbReference>
<dbReference type="EMBL" id="VSRR010059155">
    <property type="protein sequence ID" value="MPC82223.1"/>
    <property type="molecule type" value="Genomic_DNA"/>
</dbReference>
<protein>
    <submittedName>
        <fullName evidence="1">Uncharacterized protein</fullName>
    </submittedName>
</protein>
<evidence type="ECO:0000313" key="1">
    <source>
        <dbReference type="EMBL" id="MPC82223.1"/>
    </source>
</evidence>
<organism evidence="1 2">
    <name type="scientific">Portunus trituberculatus</name>
    <name type="common">Swimming crab</name>
    <name type="synonym">Neptunus trituberculatus</name>
    <dbReference type="NCBI Taxonomy" id="210409"/>
    <lineage>
        <taxon>Eukaryota</taxon>
        <taxon>Metazoa</taxon>
        <taxon>Ecdysozoa</taxon>
        <taxon>Arthropoda</taxon>
        <taxon>Crustacea</taxon>
        <taxon>Multicrustacea</taxon>
        <taxon>Malacostraca</taxon>
        <taxon>Eumalacostraca</taxon>
        <taxon>Eucarida</taxon>
        <taxon>Decapoda</taxon>
        <taxon>Pleocyemata</taxon>
        <taxon>Brachyura</taxon>
        <taxon>Eubrachyura</taxon>
        <taxon>Portunoidea</taxon>
        <taxon>Portunidae</taxon>
        <taxon>Portuninae</taxon>
        <taxon>Portunus</taxon>
    </lineage>
</organism>
<dbReference type="AlphaFoldDB" id="A0A5B7IIU6"/>
<comment type="caution">
    <text evidence="1">The sequence shown here is derived from an EMBL/GenBank/DDBJ whole genome shotgun (WGS) entry which is preliminary data.</text>
</comment>
<evidence type="ECO:0000313" key="2">
    <source>
        <dbReference type="Proteomes" id="UP000324222"/>
    </source>
</evidence>
<gene>
    <name evidence="1" type="ORF">E2C01_076874</name>
</gene>